<organism evidence="1 2">
    <name type="scientific">Mycolicibacterium canariasense</name>
    <name type="common">Mycobacterium canariasense</name>
    <dbReference type="NCBI Taxonomy" id="228230"/>
    <lineage>
        <taxon>Bacteria</taxon>
        <taxon>Bacillati</taxon>
        <taxon>Actinomycetota</taxon>
        <taxon>Actinomycetes</taxon>
        <taxon>Mycobacteriales</taxon>
        <taxon>Mycobacteriaceae</taxon>
        <taxon>Mycolicibacterium</taxon>
    </lineage>
</organism>
<dbReference type="STRING" id="228230.RMCC_6261"/>
<protein>
    <recommendedName>
        <fullName evidence="3">HNH endonuclease</fullName>
    </recommendedName>
</protein>
<evidence type="ECO:0008006" key="3">
    <source>
        <dbReference type="Google" id="ProtNLM"/>
    </source>
</evidence>
<dbReference type="Proteomes" id="UP000069443">
    <property type="component" value="Unassembled WGS sequence"/>
</dbReference>
<reference evidence="2" key="2">
    <citation type="submission" date="2016-02" db="EMBL/GenBank/DDBJ databases">
        <title>Draft genome sequence of five rapidly growing Mycobacterium species.</title>
        <authorList>
            <person name="Katahira K."/>
            <person name="Gotou Y."/>
            <person name="Iida K."/>
            <person name="Ogura Y."/>
            <person name="Hayashi T."/>
        </authorList>
    </citation>
    <scope>NUCLEOTIDE SEQUENCE [LARGE SCALE GENOMIC DNA]</scope>
    <source>
        <strain evidence="2">JCM15298</strain>
    </source>
</reference>
<sequence length="84" mass="8598">MFESAEEDVAALIDALRAATRAEALAAAQRLAVIAAIVARHCDDEDDGTAHAAIDGWEYAAADISAACGLTKKAAAGQMRIAIA</sequence>
<keyword evidence="2" id="KW-1185">Reference proteome</keyword>
<reference evidence="2" key="1">
    <citation type="journal article" date="2016" name="Genome Announc.">
        <title>Draft Genome Sequences of Five Rapidly Growing Mycobacterium Species, M. thermoresistibile, M. fortuitum subsp. acetamidolyticum, M. canariasense, M. brisbanense, and M. novocastrense.</title>
        <authorList>
            <person name="Katahira K."/>
            <person name="Ogura Y."/>
            <person name="Gotoh Y."/>
            <person name="Hayashi T."/>
        </authorList>
    </citation>
    <scope>NUCLEOTIDE SEQUENCE [LARGE SCALE GENOMIC DNA]</scope>
    <source>
        <strain evidence="2">JCM15298</strain>
    </source>
</reference>
<gene>
    <name evidence="1" type="ORF">RMCC_6261</name>
</gene>
<comment type="caution">
    <text evidence="1">The sequence shown here is derived from an EMBL/GenBank/DDBJ whole genome shotgun (WGS) entry which is preliminary data.</text>
</comment>
<accession>A0A100WJD9</accession>
<dbReference type="AlphaFoldDB" id="A0A100WJD9"/>
<dbReference type="EMBL" id="BCSY01000135">
    <property type="protein sequence ID" value="GAS99296.1"/>
    <property type="molecule type" value="Genomic_DNA"/>
</dbReference>
<evidence type="ECO:0000313" key="1">
    <source>
        <dbReference type="EMBL" id="GAS99296.1"/>
    </source>
</evidence>
<proteinExistence type="predicted"/>
<name>A0A100WJD9_MYCCR</name>
<feature type="non-terminal residue" evidence="1">
    <location>
        <position position="84"/>
    </location>
</feature>
<evidence type="ECO:0000313" key="2">
    <source>
        <dbReference type="Proteomes" id="UP000069443"/>
    </source>
</evidence>